<comment type="caution">
    <text evidence="1">The sequence shown here is derived from an EMBL/GenBank/DDBJ whole genome shotgun (WGS) entry which is preliminary data.</text>
</comment>
<organism evidence="1 2">
    <name type="scientific">Paramuricea clavata</name>
    <name type="common">Red gorgonian</name>
    <name type="synonym">Violescent sea-whip</name>
    <dbReference type="NCBI Taxonomy" id="317549"/>
    <lineage>
        <taxon>Eukaryota</taxon>
        <taxon>Metazoa</taxon>
        <taxon>Cnidaria</taxon>
        <taxon>Anthozoa</taxon>
        <taxon>Octocorallia</taxon>
        <taxon>Malacalcyonacea</taxon>
        <taxon>Plexauridae</taxon>
        <taxon>Paramuricea</taxon>
    </lineage>
</organism>
<keyword evidence="2" id="KW-1185">Reference proteome</keyword>
<dbReference type="InterPro" id="IPR052283">
    <property type="entry name" value="GenomicStab_NeuMorph_Reg"/>
</dbReference>
<dbReference type="AlphaFoldDB" id="A0A6S7JDM1"/>
<dbReference type="SUPFAM" id="SSF52047">
    <property type="entry name" value="RNI-like"/>
    <property type="match status" value="1"/>
</dbReference>
<sequence length="402" mass="45479">VACVCSTWKYVAAQPLLWKRISFNGVFVKDWALAEKSLVNLSSVQRLDFRGIIIGEKKSATLHKITDLLHSTEHLKHLDFGQVPAGVIHDVVGSLSSLEVLTAEWIIDVVRDGDDIDPEKTAKIDIGKFSHLKNLKELRLRAACAGLQLPMFVFSEGMLGMRELPQLQKLALTTFRDLTTQEFDFLPYLEQLEDLELGDCSEWETEAYISLGKLTELRHLRLERIGSVSNEGLVLGLSSLKNLVHLELIMCEVPETFSRALMEISTLRALCIWPDTFSERACQVNTNCLASIVAIDLQHLQLFDWGVLTTDYQKTKDIVKNYHSYCKAQAKNDSPSVEFTKSLKESLFDNIPELQYVQNVQSGNITMSATQLKKILTKKLSSTYVRVLPVPINVMDRLYFII</sequence>
<dbReference type="OrthoDB" id="61560at2759"/>
<evidence type="ECO:0000313" key="1">
    <source>
        <dbReference type="EMBL" id="CAB4030405.1"/>
    </source>
</evidence>
<dbReference type="InterPro" id="IPR032675">
    <property type="entry name" value="LRR_dom_sf"/>
</dbReference>
<proteinExistence type="predicted"/>
<evidence type="ECO:0000313" key="2">
    <source>
        <dbReference type="Proteomes" id="UP001152795"/>
    </source>
</evidence>
<dbReference type="PANTHER" id="PTHR15739">
    <property type="entry name" value="ZINC FINGER PROTEIN"/>
    <property type="match status" value="1"/>
</dbReference>
<dbReference type="Gene3D" id="3.80.10.10">
    <property type="entry name" value="Ribonuclease Inhibitor"/>
    <property type="match status" value="1"/>
</dbReference>
<name>A0A6S7JDM1_PARCT</name>
<feature type="non-terminal residue" evidence="1">
    <location>
        <position position="402"/>
    </location>
</feature>
<accession>A0A6S7JDM1</accession>
<reference evidence="1" key="1">
    <citation type="submission" date="2020-04" db="EMBL/GenBank/DDBJ databases">
        <authorList>
            <person name="Alioto T."/>
            <person name="Alioto T."/>
            <person name="Gomez Garrido J."/>
        </authorList>
    </citation>
    <scope>NUCLEOTIDE SEQUENCE</scope>
    <source>
        <strain evidence="1">A484AB</strain>
    </source>
</reference>
<dbReference type="EMBL" id="CACRXK020016849">
    <property type="protein sequence ID" value="CAB4030405.1"/>
    <property type="molecule type" value="Genomic_DNA"/>
</dbReference>
<gene>
    <name evidence="1" type="ORF">PACLA_8A053568</name>
</gene>
<dbReference type="Proteomes" id="UP001152795">
    <property type="component" value="Unassembled WGS sequence"/>
</dbReference>
<dbReference type="PANTHER" id="PTHR15739:SF5">
    <property type="entry name" value="LD23158P"/>
    <property type="match status" value="1"/>
</dbReference>
<protein>
    <submittedName>
        <fullName evidence="1">Uncharacterized protein</fullName>
    </submittedName>
</protein>